<dbReference type="GO" id="GO:0015297">
    <property type="term" value="F:antiporter activity"/>
    <property type="evidence" value="ECO:0007669"/>
    <property type="project" value="UniProtKB-KW"/>
</dbReference>
<feature type="transmembrane region" description="Helical" evidence="9">
    <location>
        <begin position="299"/>
        <end position="320"/>
    </location>
</feature>
<feature type="domain" description="Na+/H+ antiporter NhaC-like C-terminal" evidence="10">
    <location>
        <begin position="15"/>
        <end position="225"/>
    </location>
</feature>
<feature type="domain" description="Na+/H+ antiporter NhaC-like C-terminal" evidence="10">
    <location>
        <begin position="242"/>
        <end position="434"/>
    </location>
</feature>
<keyword evidence="3" id="KW-0050">Antiport</keyword>
<dbReference type="EMBL" id="JQBX01000015">
    <property type="protein sequence ID" value="KRN93418.1"/>
    <property type="molecule type" value="Genomic_DNA"/>
</dbReference>
<evidence type="ECO:0000256" key="7">
    <source>
        <dbReference type="ARBA" id="ARBA00023136"/>
    </source>
</evidence>
<evidence type="ECO:0000313" key="12">
    <source>
        <dbReference type="Proteomes" id="UP000051859"/>
    </source>
</evidence>
<dbReference type="InterPro" id="IPR018461">
    <property type="entry name" value="Na/H_Antiport_NhaC-like_C"/>
</dbReference>
<reference evidence="11 12" key="1">
    <citation type="journal article" date="2015" name="Genome Announc.">
        <title>Expanding the biotechnology potential of lactobacilli through comparative genomics of 213 strains and associated genera.</title>
        <authorList>
            <person name="Sun Z."/>
            <person name="Harris H.M."/>
            <person name="McCann A."/>
            <person name="Guo C."/>
            <person name="Argimon S."/>
            <person name="Zhang W."/>
            <person name="Yang X."/>
            <person name="Jeffery I.B."/>
            <person name="Cooney J.C."/>
            <person name="Kagawa T.F."/>
            <person name="Liu W."/>
            <person name="Song Y."/>
            <person name="Salvetti E."/>
            <person name="Wrobel A."/>
            <person name="Rasinkangas P."/>
            <person name="Parkhill J."/>
            <person name="Rea M.C."/>
            <person name="O'Sullivan O."/>
            <person name="Ritari J."/>
            <person name="Douillard F.P."/>
            <person name="Paul Ross R."/>
            <person name="Yang R."/>
            <person name="Briner A.E."/>
            <person name="Felis G.E."/>
            <person name="de Vos W.M."/>
            <person name="Barrangou R."/>
            <person name="Klaenhammer T.R."/>
            <person name="Caufield P.W."/>
            <person name="Cui Y."/>
            <person name="Zhang H."/>
            <person name="O'Toole P.W."/>
        </authorList>
    </citation>
    <scope>NUCLEOTIDE SEQUENCE [LARGE SCALE GENOMIC DNA]</scope>
    <source>
        <strain evidence="11 12">DSM 18001</strain>
    </source>
</reference>
<feature type="transmembrane region" description="Helical" evidence="9">
    <location>
        <begin position="21"/>
        <end position="40"/>
    </location>
</feature>
<keyword evidence="7 9" id="KW-0472">Membrane</keyword>
<keyword evidence="5 9" id="KW-0812">Transmembrane</keyword>
<feature type="transmembrane region" description="Helical" evidence="9">
    <location>
        <begin position="340"/>
        <end position="367"/>
    </location>
</feature>
<accession>A0A0R2L2K6</accession>
<proteinExistence type="inferred from homology"/>
<feature type="transmembrane region" description="Helical" evidence="9">
    <location>
        <begin position="204"/>
        <end position="225"/>
    </location>
</feature>
<evidence type="ECO:0000256" key="3">
    <source>
        <dbReference type="ARBA" id="ARBA00022449"/>
    </source>
</evidence>
<keyword evidence="4" id="KW-1003">Cell membrane</keyword>
<evidence type="ECO:0000256" key="4">
    <source>
        <dbReference type="ARBA" id="ARBA00022475"/>
    </source>
</evidence>
<dbReference type="Pfam" id="PF03553">
    <property type="entry name" value="Na_H_antiporter"/>
    <property type="match status" value="2"/>
</dbReference>
<comment type="similarity">
    <text evidence="8">Belongs to the NhaC Na(+)/H(+) (TC 2.A.35) antiporter family.</text>
</comment>
<feature type="transmembrane region" description="Helical" evidence="9">
    <location>
        <begin position="85"/>
        <end position="105"/>
    </location>
</feature>
<keyword evidence="2" id="KW-0813">Transport</keyword>
<keyword evidence="12" id="KW-1185">Reference proteome</keyword>
<feature type="transmembrane region" description="Helical" evidence="9">
    <location>
        <begin position="237"/>
        <end position="257"/>
    </location>
</feature>
<keyword evidence="6 9" id="KW-1133">Transmembrane helix</keyword>
<evidence type="ECO:0000256" key="6">
    <source>
        <dbReference type="ARBA" id="ARBA00022989"/>
    </source>
</evidence>
<dbReference type="AlphaFoldDB" id="A0A0R2L2K6"/>
<gene>
    <name evidence="11" type="ORF">IV81_GL000525</name>
</gene>
<feature type="transmembrane region" description="Helical" evidence="9">
    <location>
        <begin position="263"/>
        <end position="287"/>
    </location>
</feature>
<organism evidence="11 12">
    <name type="scientific">Pediococcus stilesii</name>
    <dbReference type="NCBI Taxonomy" id="331679"/>
    <lineage>
        <taxon>Bacteria</taxon>
        <taxon>Bacillati</taxon>
        <taxon>Bacillota</taxon>
        <taxon>Bacilli</taxon>
        <taxon>Lactobacillales</taxon>
        <taxon>Lactobacillaceae</taxon>
        <taxon>Pediococcus</taxon>
    </lineage>
</organism>
<sequence length="448" mass="47363">MFKMMEKEKPRDYKAAGLLPLLVFLMLYVGCLVAFTIKGAKDPSSYMPRQVAILIALLFALIFFEPRGKFSKKMNIYLNNAGNAGVMNLALIVMMAGGFSSAVAISGGESSIVNLGISMIPSQFLVPGIFLISAIISLCIGTSTGTIVTMAPVTFSLVAAAHLNAGMAGAAVITGSYFGDGLSMIGGTTISAAAGVGSPMKDKFLWQIKIATPAAILTIISYMLMSLHNNNAHAVAAGGYNVITILPYIVVLVLAALGMDVVLVLAIGTVLAGAIGMVLGKVTIFACAKAVGSGMESMFWLAIFAIMVNGMVALMRYYGGIDWLVGIFTKRIRSKASCEALIGILSFCVTGSIVNNNISVLITAPIARDLGEQYKVEKRVLAGIISIFAVSASMVIPQDSAMMMTLQLAGKGTNYLDLIRYMVYPVFLIGITFIVNFISSKKTTDSSY</sequence>
<dbReference type="GO" id="GO:0005886">
    <property type="term" value="C:plasma membrane"/>
    <property type="evidence" value="ECO:0007669"/>
    <property type="project" value="UniProtKB-SubCell"/>
</dbReference>
<dbReference type="PANTHER" id="PTHR33451:SF5">
    <property type="entry name" value="NA+_H+ ANTIPORTER"/>
    <property type="match status" value="1"/>
</dbReference>
<comment type="caution">
    <text evidence="11">The sequence shown here is derived from an EMBL/GenBank/DDBJ whole genome shotgun (WGS) entry which is preliminary data.</text>
</comment>
<evidence type="ECO:0000259" key="10">
    <source>
        <dbReference type="Pfam" id="PF03553"/>
    </source>
</evidence>
<feature type="transmembrane region" description="Helical" evidence="9">
    <location>
        <begin position="46"/>
        <end position="64"/>
    </location>
</feature>
<feature type="transmembrane region" description="Helical" evidence="9">
    <location>
        <begin position="155"/>
        <end position="178"/>
    </location>
</feature>
<protein>
    <submittedName>
        <fullName evidence="11">Na+ H+ antiporter</fullName>
    </submittedName>
</protein>
<evidence type="ECO:0000256" key="2">
    <source>
        <dbReference type="ARBA" id="ARBA00022448"/>
    </source>
</evidence>
<evidence type="ECO:0000256" key="9">
    <source>
        <dbReference type="SAM" id="Phobius"/>
    </source>
</evidence>
<dbReference type="PATRIC" id="fig|331679.3.peg.532"/>
<feature type="transmembrane region" description="Helical" evidence="9">
    <location>
        <begin position="379"/>
        <end position="398"/>
    </location>
</feature>
<comment type="subcellular location">
    <subcellularLocation>
        <location evidence="1">Cell membrane</location>
        <topology evidence="1">Multi-pass membrane protein</topology>
    </subcellularLocation>
</comment>
<evidence type="ECO:0000256" key="1">
    <source>
        <dbReference type="ARBA" id="ARBA00004651"/>
    </source>
</evidence>
<dbReference type="STRING" id="331679.IV81_GL000525"/>
<dbReference type="Proteomes" id="UP000051859">
    <property type="component" value="Unassembled WGS sequence"/>
</dbReference>
<name>A0A0R2L2K6_9LACO</name>
<feature type="transmembrane region" description="Helical" evidence="9">
    <location>
        <begin position="125"/>
        <end position="148"/>
    </location>
</feature>
<evidence type="ECO:0000256" key="5">
    <source>
        <dbReference type="ARBA" id="ARBA00022692"/>
    </source>
</evidence>
<dbReference type="PANTHER" id="PTHR33451">
    <property type="entry name" value="MALATE-2H(+)/NA(+)-LACTATE ANTIPORTER"/>
    <property type="match status" value="1"/>
</dbReference>
<feature type="transmembrane region" description="Helical" evidence="9">
    <location>
        <begin position="418"/>
        <end position="438"/>
    </location>
</feature>
<evidence type="ECO:0000313" key="11">
    <source>
        <dbReference type="EMBL" id="KRN93418.1"/>
    </source>
</evidence>
<dbReference type="InterPro" id="IPR052180">
    <property type="entry name" value="NhaC_Na-H+_Antiporter"/>
</dbReference>
<evidence type="ECO:0000256" key="8">
    <source>
        <dbReference type="ARBA" id="ARBA00038435"/>
    </source>
</evidence>